<name>A0A0G1RXN7_9BACT</name>
<comment type="caution">
    <text evidence="1">The sequence shown here is derived from an EMBL/GenBank/DDBJ whole genome shotgun (WGS) entry which is preliminary data.</text>
</comment>
<reference evidence="1 2" key="1">
    <citation type="journal article" date="2015" name="Nature">
        <title>rRNA introns, odd ribosomes, and small enigmatic genomes across a large radiation of phyla.</title>
        <authorList>
            <person name="Brown C.T."/>
            <person name="Hug L.A."/>
            <person name="Thomas B.C."/>
            <person name="Sharon I."/>
            <person name="Castelle C.J."/>
            <person name="Singh A."/>
            <person name="Wilkins M.J."/>
            <person name="Williams K.H."/>
            <person name="Banfield J.F."/>
        </authorList>
    </citation>
    <scope>NUCLEOTIDE SEQUENCE [LARGE SCALE GENOMIC DNA]</scope>
</reference>
<dbReference type="Proteomes" id="UP000033860">
    <property type="component" value="Unassembled WGS sequence"/>
</dbReference>
<proteinExistence type="predicted"/>
<organism evidence="1 2">
    <name type="scientific">Candidatus Beckwithbacteria bacterium GW2011_GWB1_47_15</name>
    <dbReference type="NCBI Taxonomy" id="1618371"/>
    <lineage>
        <taxon>Bacteria</taxon>
        <taxon>Candidatus Beckwithiibacteriota</taxon>
    </lineage>
</organism>
<accession>A0A0G1RXN7</accession>
<evidence type="ECO:0000313" key="1">
    <source>
        <dbReference type="EMBL" id="KKU61886.1"/>
    </source>
</evidence>
<sequence>MGGRGKEIYMVKNEAPALEIFERYDRVFQPIYGSDAKFDSQGGIYIPRWRSVPPGRADPSKYKIISPKSVLSDEARMWKGLETMKPVCLEIVQITEDSGSVEAAIRYTDHILTGTRGKEREQAEAVRARTQFLIDYFQEWEPGRISESDRKGLQEETVRQLLAVGLDSETVTLEEKQKMGQWLIKASKAEDSTGRINQLITMQLLFAVQRRVLEREIAVGGFTVPKYLQISEALVFARSFDRKMMTEAERALMNLLSTVHFRRPETQTEENFGVTRGKMRSVAWMFSQIKLSPYRPAAKVIGERLNQLVGLMEQRNIEGAYEIGLVDWVESDRAAMEQILTDPRYKEVFYKG</sequence>
<dbReference type="AlphaFoldDB" id="A0A0G1RXN7"/>
<protein>
    <submittedName>
        <fullName evidence="1">Uncharacterized protein</fullName>
    </submittedName>
</protein>
<gene>
    <name evidence="1" type="ORF">UX85_C0001G0100</name>
</gene>
<evidence type="ECO:0000313" key="2">
    <source>
        <dbReference type="Proteomes" id="UP000033860"/>
    </source>
</evidence>
<dbReference type="EMBL" id="LCNT01000001">
    <property type="protein sequence ID" value="KKU61886.1"/>
    <property type="molecule type" value="Genomic_DNA"/>
</dbReference>